<evidence type="ECO:0000256" key="1">
    <source>
        <dbReference type="ARBA" id="ARBA00004141"/>
    </source>
</evidence>
<dbReference type="AlphaFoldDB" id="K2QZK7"/>
<feature type="transmembrane region" description="Helical" evidence="9">
    <location>
        <begin position="192"/>
        <end position="221"/>
    </location>
</feature>
<dbReference type="PANTHER" id="PTHR11537:SF254">
    <property type="entry name" value="POTASSIUM VOLTAGE-GATED CHANNEL PROTEIN SHAB"/>
    <property type="match status" value="1"/>
</dbReference>
<evidence type="ECO:0000256" key="4">
    <source>
        <dbReference type="ARBA" id="ARBA00022989"/>
    </source>
</evidence>
<name>K2QZK7_METFP</name>
<feature type="transmembrane region" description="Helical" evidence="9">
    <location>
        <begin position="12"/>
        <end position="34"/>
    </location>
</feature>
<dbReference type="Gene3D" id="1.10.287.70">
    <property type="match status" value="1"/>
</dbReference>
<feature type="transmembrane region" description="Helical" evidence="9">
    <location>
        <begin position="40"/>
        <end position="59"/>
    </location>
</feature>
<dbReference type="Gene3D" id="1.20.120.350">
    <property type="entry name" value="Voltage-gated potassium channels. Chain C"/>
    <property type="match status" value="1"/>
</dbReference>
<keyword evidence="3 9" id="KW-0812">Transmembrane</keyword>
<keyword evidence="8" id="KW-0175">Coiled coil</keyword>
<organism evidence="11 12">
    <name type="scientific">Methanobacterium formicicum (strain DSM 3637 / PP1)</name>
    <dbReference type="NCBI Taxonomy" id="1204725"/>
    <lineage>
        <taxon>Archaea</taxon>
        <taxon>Methanobacteriati</taxon>
        <taxon>Methanobacteriota</taxon>
        <taxon>Methanomada group</taxon>
        <taxon>Methanobacteria</taxon>
        <taxon>Methanobacteriales</taxon>
        <taxon>Methanobacteriaceae</taxon>
        <taxon>Methanobacterium</taxon>
    </lineage>
</organism>
<dbReference type="InterPro" id="IPR028325">
    <property type="entry name" value="VG_K_chnl"/>
</dbReference>
<comment type="caution">
    <text evidence="11">The sequence shown here is derived from an EMBL/GenBank/DDBJ whole genome shotgun (WGS) entry which is preliminary data.</text>
</comment>
<dbReference type="GO" id="GO:0001508">
    <property type="term" value="P:action potential"/>
    <property type="evidence" value="ECO:0007669"/>
    <property type="project" value="TreeGrafter"/>
</dbReference>
<evidence type="ECO:0000256" key="8">
    <source>
        <dbReference type="SAM" id="Coils"/>
    </source>
</evidence>
<protein>
    <submittedName>
        <fullName evidence="11">Ion transport 2 domain-containing protein</fullName>
    </submittedName>
</protein>
<dbReference type="Pfam" id="PF07885">
    <property type="entry name" value="Ion_trans_2"/>
    <property type="match status" value="1"/>
</dbReference>
<keyword evidence="2" id="KW-0813">Transport</keyword>
<feature type="domain" description="Potassium channel" evidence="10">
    <location>
        <begin position="142"/>
        <end position="217"/>
    </location>
</feature>
<dbReference type="InterPro" id="IPR027359">
    <property type="entry name" value="Volt_channel_dom_sf"/>
</dbReference>
<feature type="transmembrane region" description="Helical" evidence="9">
    <location>
        <begin position="79"/>
        <end position="97"/>
    </location>
</feature>
<dbReference type="Proteomes" id="UP000007360">
    <property type="component" value="Unassembled WGS sequence"/>
</dbReference>
<evidence type="ECO:0000256" key="5">
    <source>
        <dbReference type="ARBA" id="ARBA00023065"/>
    </source>
</evidence>
<dbReference type="RefSeq" id="WP_004030605.1">
    <property type="nucleotide sequence ID" value="NZ_AMPO01000005.1"/>
</dbReference>
<evidence type="ECO:0000256" key="3">
    <source>
        <dbReference type="ARBA" id="ARBA00022692"/>
    </source>
</evidence>
<keyword evidence="6 9" id="KW-0472">Membrane</keyword>
<evidence type="ECO:0000256" key="7">
    <source>
        <dbReference type="ARBA" id="ARBA00023303"/>
    </source>
</evidence>
<keyword evidence="12" id="KW-1185">Reference proteome</keyword>
<feature type="transmembrane region" description="Helical" evidence="9">
    <location>
        <begin position="103"/>
        <end position="124"/>
    </location>
</feature>
<dbReference type="GO" id="GO:0008076">
    <property type="term" value="C:voltage-gated potassium channel complex"/>
    <property type="evidence" value="ECO:0007669"/>
    <property type="project" value="InterPro"/>
</dbReference>
<feature type="coiled-coil region" evidence="8">
    <location>
        <begin position="239"/>
        <end position="273"/>
    </location>
</feature>
<dbReference type="EMBL" id="AMPO01000005">
    <property type="protein sequence ID" value="EKF85723.1"/>
    <property type="molecule type" value="Genomic_DNA"/>
</dbReference>
<dbReference type="SUPFAM" id="SSF81324">
    <property type="entry name" value="Voltage-gated potassium channels"/>
    <property type="match status" value="1"/>
</dbReference>
<evidence type="ECO:0000259" key="10">
    <source>
        <dbReference type="Pfam" id="PF07885"/>
    </source>
</evidence>
<dbReference type="PATRIC" id="fig|1204725.3.peg.1318"/>
<dbReference type="PANTHER" id="PTHR11537">
    <property type="entry name" value="VOLTAGE-GATED POTASSIUM CHANNEL"/>
    <property type="match status" value="1"/>
</dbReference>
<dbReference type="OrthoDB" id="56871at2157"/>
<evidence type="ECO:0000313" key="12">
    <source>
        <dbReference type="Proteomes" id="UP000007360"/>
    </source>
</evidence>
<dbReference type="GO" id="GO:0005249">
    <property type="term" value="F:voltage-gated potassium channel activity"/>
    <property type="evidence" value="ECO:0007669"/>
    <property type="project" value="InterPro"/>
</dbReference>
<proteinExistence type="predicted"/>
<keyword evidence="5" id="KW-0406">Ion transport</keyword>
<keyword evidence="4 9" id="KW-1133">Transmembrane helix</keyword>
<accession>K2QZK7</accession>
<dbReference type="InterPro" id="IPR013099">
    <property type="entry name" value="K_chnl_dom"/>
</dbReference>
<reference evidence="11 12" key="1">
    <citation type="journal article" date="2012" name="J. Bacteriol.">
        <title>Draft genome sequence of Methanobacterium formicicum DSM 3637, an archaebacterium isolated from the methane producer amoeba Pelomyxa palustris.</title>
        <authorList>
            <person name="Gutierrez G."/>
        </authorList>
    </citation>
    <scope>NUCLEOTIDE SEQUENCE [LARGE SCALE GENOMIC DNA]</scope>
    <source>
        <strain evidence="12">DSM 3637 / PP1</strain>
    </source>
</reference>
<evidence type="ECO:0000256" key="2">
    <source>
        <dbReference type="ARBA" id="ARBA00022448"/>
    </source>
</evidence>
<evidence type="ECO:0000256" key="6">
    <source>
        <dbReference type="ARBA" id="ARBA00023136"/>
    </source>
</evidence>
<evidence type="ECO:0000256" key="9">
    <source>
        <dbReference type="SAM" id="Phobius"/>
    </source>
</evidence>
<gene>
    <name evidence="11" type="ORF">A994_06575</name>
</gene>
<feature type="transmembrane region" description="Helical" evidence="9">
    <location>
        <begin position="136"/>
        <end position="157"/>
    </location>
</feature>
<keyword evidence="7" id="KW-0407">Ion channel</keyword>
<sequence length="274" mass="31260">MDRHYKVIFEALLSVLIIIELLFLVLVSIGFIAGIKTGSVYAFGNWDIIIGILILIDFILFRVIRGDNQNTWDFIRENWVYIVASVPLFFICFNIFHLMNFKIFIGLIGIVRIYALFKVLQITSGEVRKYPQKTKLDYATFLLLLVIIFGSYLFFIVESGVNPEVPSYEAAIWYAIVSMTTVGYGDIVPVTLIGHIIGTILILTGMGYLSLVTATLAFSFIEIFRKESKKASNKLGKTAEGLRESFESHEEKLDKVLKRMDEIENKLDEMEKKP</sequence>
<comment type="subcellular location">
    <subcellularLocation>
        <location evidence="1">Membrane</location>
        <topology evidence="1">Multi-pass membrane protein</topology>
    </subcellularLocation>
</comment>
<evidence type="ECO:0000313" key="11">
    <source>
        <dbReference type="EMBL" id="EKF85723.1"/>
    </source>
</evidence>